<evidence type="ECO:0000313" key="4">
    <source>
        <dbReference type="Proteomes" id="UP000019335"/>
    </source>
</evidence>
<gene>
    <name evidence="3" type="ORF">Naga_100127g19</name>
</gene>
<keyword evidence="2" id="KW-0472">Membrane</keyword>
<accession>W7U2C4</accession>
<organism evidence="3 4">
    <name type="scientific">Nannochloropsis gaditana</name>
    <dbReference type="NCBI Taxonomy" id="72520"/>
    <lineage>
        <taxon>Eukaryota</taxon>
        <taxon>Sar</taxon>
        <taxon>Stramenopiles</taxon>
        <taxon>Ochrophyta</taxon>
        <taxon>Eustigmatophyceae</taxon>
        <taxon>Eustigmatales</taxon>
        <taxon>Monodopsidaceae</taxon>
        <taxon>Nannochloropsis</taxon>
    </lineage>
</organism>
<keyword evidence="2" id="KW-1133">Transmembrane helix</keyword>
<keyword evidence="2" id="KW-0812">Transmembrane</keyword>
<dbReference type="Proteomes" id="UP000019335">
    <property type="component" value="Chromosome 7"/>
</dbReference>
<sequence length="129" mass="14458">MEKQPLREKRGRTGQSSRWTRRWICRETRMIKEGGACKHVHKESTSDKAISCILKPDRHFGPSPSLPPSLPPSPPGSKTATRRIPYRARACMAATPECLTKQKPMDYPFTGRACMLIAVVVALLLLGSW</sequence>
<proteinExistence type="predicted"/>
<evidence type="ECO:0000256" key="2">
    <source>
        <dbReference type="SAM" id="Phobius"/>
    </source>
</evidence>
<feature type="compositionally biased region" description="Pro residues" evidence="1">
    <location>
        <begin position="64"/>
        <end position="75"/>
    </location>
</feature>
<keyword evidence="4" id="KW-1185">Reference proteome</keyword>
<feature type="transmembrane region" description="Helical" evidence="2">
    <location>
        <begin position="109"/>
        <end position="127"/>
    </location>
</feature>
<evidence type="ECO:0000256" key="1">
    <source>
        <dbReference type="SAM" id="MobiDB-lite"/>
    </source>
</evidence>
<comment type="caution">
    <text evidence="3">The sequence shown here is derived from an EMBL/GenBank/DDBJ whole genome shotgun (WGS) entry which is preliminary data.</text>
</comment>
<protein>
    <submittedName>
        <fullName evidence="3">Uncharacterized protein</fullName>
    </submittedName>
</protein>
<reference evidence="3 4" key="1">
    <citation type="journal article" date="2014" name="Mol. Plant">
        <title>Chromosome Scale Genome Assembly and Transcriptome Profiling of Nannochloropsis gaditana in Nitrogen Depletion.</title>
        <authorList>
            <person name="Corteggiani Carpinelli E."/>
            <person name="Telatin A."/>
            <person name="Vitulo N."/>
            <person name="Forcato C."/>
            <person name="D'Angelo M."/>
            <person name="Schiavon R."/>
            <person name="Vezzi A."/>
            <person name="Giacometti G.M."/>
            <person name="Morosinotto T."/>
            <person name="Valle G."/>
        </authorList>
    </citation>
    <scope>NUCLEOTIDE SEQUENCE [LARGE SCALE GENOMIC DNA]</scope>
    <source>
        <strain evidence="3 4">B-31</strain>
    </source>
</reference>
<dbReference type="EMBL" id="AZIL01000530">
    <property type="protein sequence ID" value="EWM26991.1"/>
    <property type="molecule type" value="Genomic_DNA"/>
</dbReference>
<name>W7U2C4_9STRA</name>
<evidence type="ECO:0000313" key="3">
    <source>
        <dbReference type="EMBL" id="EWM26991.1"/>
    </source>
</evidence>
<feature type="region of interest" description="Disordered" evidence="1">
    <location>
        <begin position="55"/>
        <end position="81"/>
    </location>
</feature>
<dbReference type="AlphaFoldDB" id="W7U2C4"/>